<dbReference type="InterPro" id="IPR036390">
    <property type="entry name" value="WH_DNA-bd_sf"/>
</dbReference>
<feature type="region of interest" description="Disordered" evidence="1">
    <location>
        <begin position="59"/>
        <end position="82"/>
    </location>
</feature>
<dbReference type="CDD" id="cd00085">
    <property type="entry name" value="HNHc"/>
    <property type="match status" value="1"/>
</dbReference>
<keyword evidence="3" id="KW-1185">Reference proteome</keyword>
<dbReference type="Proteomes" id="UP001055125">
    <property type="component" value="Unassembled WGS sequence"/>
</dbReference>
<gene>
    <name evidence="2" type="ORF">OCOJLMKI_4203</name>
</gene>
<organism evidence="2 3">
    <name type="scientific">Methylobacterium iners</name>
    <dbReference type="NCBI Taxonomy" id="418707"/>
    <lineage>
        <taxon>Bacteria</taxon>
        <taxon>Pseudomonadati</taxon>
        <taxon>Pseudomonadota</taxon>
        <taxon>Alphaproteobacteria</taxon>
        <taxon>Hyphomicrobiales</taxon>
        <taxon>Methylobacteriaceae</taxon>
        <taxon>Methylobacterium</taxon>
    </lineage>
</organism>
<proteinExistence type="predicted"/>
<sequence>MFTSWRLVRGGPGLHPRLAPPSGREASDFATAPLCRRTRNFRQDFPALTYRKRWQPDGRIAGKAESNDMGQEEDRAEKNSDAIQVDEDAISNFFIRTFPDDRRYVIKKRTSIFGYVSYNRRCTSSDVMRNTKYASENISSFVHEWVEEGYLTREPDQYNRRFKILDLTPKGVALLREYEAALAGDVGIREGNIPIQEGRELAEGIEDGTVPDRVIEHPCYQEHRRLERETQASAMAKRRHGYRCQACDLDFEERYGSIGRGFIEAHHLRPVASLPKDEDSELALEHDFAVLCANCHRMIHRYDDPGDLEGFRRLVRSRS</sequence>
<reference evidence="2" key="2">
    <citation type="submission" date="2021-08" db="EMBL/GenBank/DDBJ databases">
        <authorList>
            <person name="Tani A."/>
            <person name="Ola A."/>
            <person name="Ogura Y."/>
            <person name="Katsura K."/>
            <person name="Hayashi T."/>
        </authorList>
    </citation>
    <scope>NUCLEOTIDE SEQUENCE</scope>
    <source>
        <strain evidence="2">DSM 19015</strain>
    </source>
</reference>
<evidence type="ECO:0000256" key="1">
    <source>
        <dbReference type="SAM" id="MobiDB-lite"/>
    </source>
</evidence>
<feature type="compositionally biased region" description="Basic and acidic residues" evidence="1">
    <location>
        <begin position="59"/>
        <end position="80"/>
    </location>
</feature>
<accession>A0ABQ4S5N0</accession>
<comment type="caution">
    <text evidence="2">The sequence shown here is derived from an EMBL/GenBank/DDBJ whole genome shotgun (WGS) entry which is preliminary data.</text>
</comment>
<reference evidence="2" key="1">
    <citation type="journal article" date="2021" name="Front. Microbiol.">
        <title>Comprehensive Comparative Genomics and Phenotyping of Methylobacterium Species.</title>
        <authorList>
            <person name="Alessa O."/>
            <person name="Ogura Y."/>
            <person name="Fujitani Y."/>
            <person name="Takami H."/>
            <person name="Hayashi T."/>
            <person name="Sahin N."/>
            <person name="Tani A."/>
        </authorList>
    </citation>
    <scope>NUCLEOTIDE SEQUENCE</scope>
    <source>
        <strain evidence="2">DSM 19015</strain>
    </source>
</reference>
<dbReference type="SUPFAM" id="SSF46785">
    <property type="entry name" value="Winged helix' DNA-binding domain"/>
    <property type="match status" value="1"/>
</dbReference>
<evidence type="ECO:0000313" key="2">
    <source>
        <dbReference type="EMBL" id="GJD96975.1"/>
    </source>
</evidence>
<dbReference type="InterPro" id="IPR036388">
    <property type="entry name" value="WH-like_DNA-bd_sf"/>
</dbReference>
<dbReference type="EMBL" id="BPQP01000073">
    <property type="protein sequence ID" value="GJD96975.1"/>
    <property type="molecule type" value="Genomic_DNA"/>
</dbReference>
<evidence type="ECO:0008006" key="4">
    <source>
        <dbReference type="Google" id="ProtNLM"/>
    </source>
</evidence>
<name>A0ABQ4S5N0_9HYPH</name>
<evidence type="ECO:0000313" key="3">
    <source>
        <dbReference type="Proteomes" id="UP001055125"/>
    </source>
</evidence>
<dbReference type="InterPro" id="IPR003615">
    <property type="entry name" value="HNH_nuc"/>
</dbReference>
<protein>
    <recommendedName>
        <fullName evidence="4">HNH domain-containing protein</fullName>
    </recommendedName>
</protein>
<dbReference type="Gene3D" id="1.10.10.10">
    <property type="entry name" value="Winged helix-like DNA-binding domain superfamily/Winged helix DNA-binding domain"/>
    <property type="match status" value="1"/>
</dbReference>